<dbReference type="AlphaFoldDB" id="A0A0H5QM79"/>
<evidence type="ECO:0000313" key="3">
    <source>
        <dbReference type="EMBL" id="CRZ03108.1"/>
    </source>
</evidence>
<organism evidence="3">
    <name type="scientific">Spongospora subterranea</name>
    <dbReference type="NCBI Taxonomy" id="70186"/>
    <lineage>
        <taxon>Eukaryota</taxon>
        <taxon>Sar</taxon>
        <taxon>Rhizaria</taxon>
        <taxon>Endomyxa</taxon>
        <taxon>Phytomyxea</taxon>
        <taxon>Plasmodiophorida</taxon>
        <taxon>Plasmodiophoridae</taxon>
        <taxon>Spongospora</taxon>
    </lineage>
</organism>
<feature type="compositionally biased region" description="Polar residues" evidence="1">
    <location>
        <begin position="266"/>
        <end position="275"/>
    </location>
</feature>
<dbReference type="SUPFAM" id="SSF50729">
    <property type="entry name" value="PH domain-like"/>
    <property type="match status" value="1"/>
</dbReference>
<dbReference type="PROSITE" id="PS50003">
    <property type="entry name" value="PH_DOMAIN"/>
    <property type="match status" value="1"/>
</dbReference>
<proteinExistence type="predicted"/>
<feature type="domain" description="PH" evidence="2">
    <location>
        <begin position="632"/>
        <end position="745"/>
    </location>
</feature>
<feature type="region of interest" description="Disordered" evidence="1">
    <location>
        <begin position="326"/>
        <end position="388"/>
    </location>
</feature>
<feature type="compositionally biased region" description="Polar residues" evidence="1">
    <location>
        <begin position="369"/>
        <end position="382"/>
    </location>
</feature>
<protein>
    <recommendedName>
        <fullName evidence="2">PH domain-containing protein</fullName>
    </recommendedName>
</protein>
<evidence type="ECO:0000259" key="2">
    <source>
        <dbReference type="PROSITE" id="PS50003"/>
    </source>
</evidence>
<feature type="region of interest" description="Disordered" evidence="1">
    <location>
        <begin position="401"/>
        <end position="425"/>
    </location>
</feature>
<evidence type="ECO:0000256" key="1">
    <source>
        <dbReference type="SAM" id="MobiDB-lite"/>
    </source>
</evidence>
<reference evidence="3" key="1">
    <citation type="submission" date="2015-04" db="EMBL/GenBank/DDBJ databases">
        <title>The genome sequence of the plant pathogenic Rhizarian Plasmodiophora brassicae reveals insights in its biotrophic life cycle and the origin of chitin synthesis.</title>
        <authorList>
            <person name="Schwelm A."/>
            <person name="Fogelqvist J."/>
            <person name="Knaust A."/>
            <person name="Julke S."/>
            <person name="Lilja T."/>
            <person name="Dhandapani V."/>
            <person name="Bonilla-Rosso G."/>
            <person name="Karlsson M."/>
            <person name="Shevchenko A."/>
            <person name="Choi S.R."/>
            <person name="Kim H.G."/>
            <person name="Park J.Y."/>
            <person name="Lim Y.P."/>
            <person name="Ludwig-Muller J."/>
            <person name="Dixelius C."/>
        </authorList>
    </citation>
    <scope>NUCLEOTIDE SEQUENCE</scope>
    <source>
        <tissue evidence="3">Potato root galls</tissue>
    </source>
</reference>
<dbReference type="EMBL" id="HACM01002666">
    <property type="protein sequence ID" value="CRZ03108.1"/>
    <property type="molecule type" value="Transcribed_RNA"/>
</dbReference>
<dbReference type="InterPro" id="IPR001849">
    <property type="entry name" value="PH_domain"/>
</dbReference>
<feature type="region of interest" description="Disordered" evidence="1">
    <location>
        <begin position="257"/>
        <end position="285"/>
    </location>
</feature>
<sequence length="751" mass="82385">MSTQSLASITLAAPSLFWPPTPPVTLPDSLRICVTASGDWVLLHDDLTDTWSAKYVIVQPSLIMVFSNYEDLLQRPPKAPEAIVNAVVPAGKRLKYKIGRRFKQPYCFHLCCQGLKWWFALRSEAATGLWAHILVQPMNEEMTMRLNQNKLFEPFAQVAPVNARTNTSAVTRRPTIAATTDDSSLQHHPEQRNLRAAAATLPVGFMFPTFDNAFINVATSGDKTEQRTREPTTLSTSGIALLTSGNVLQGALEPTAHGAHSGMLMRSQSESASKTSMEDKKDGQVRIGQSPELDITDAEPAPLVITQSRQKHVAVKPYVSFTKSRLMANTTADRPNYREQEQVTKNTDDPETTAPSQTKSQRRLVALSEKSQGDSTVTSTSNDKSDVQGSFVANEVETDCNGAVPSLTNEQQHHSTVEQQPAEHMPNPQYQALRETSDDGAILLNDTAVNDDIDLSRNGVENERNTNFALSVSSATGDSGESEEPLSLPRNDDSATTGADTDANLARRRMKAMKGASQTSGLIVAPSKPRLNVTKHFKENANTEIAKSMNSAIAGPANETISPLKVGSVSNNVFVKRYIDVAAPESETPVDFSMTMRAGNELIRNNQRLKLSSLPAANALPQAFVDQYGRRDCWHYSYLVVPNLTSMRWERRFVLLLGSHPRRLLIFKSSDSPPTEPALELLPEAGTMATADLVEKCLGFPVHLEDRIAFMVSASSDDTSKRYLFICGSEADCTKWLSLIQRVSLVARVAV</sequence>
<accession>A0A0H5QM79</accession>
<name>A0A0H5QM79_9EUKA</name>
<feature type="region of interest" description="Disordered" evidence="1">
    <location>
        <begin position="471"/>
        <end position="499"/>
    </location>
</feature>
<feature type="compositionally biased region" description="Basic and acidic residues" evidence="1">
    <location>
        <begin position="335"/>
        <end position="348"/>
    </location>
</feature>